<feature type="binding site" evidence="1">
    <location>
        <position position="226"/>
    </location>
    <ligand>
        <name>ATP</name>
        <dbReference type="ChEBI" id="CHEBI:30616"/>
    </ligand>
</feature>
<feature type="binding site" evidence="1">
    <location>
        <position position="278"/>
    </location>
    <ligand>
        <name>substrate</name>
    </ligand>
</feature>
<dbReference type="EMBL" id="CP017812">
    <property type="protein sequence ID" value="AOZ72830.1"/>
    <property type="molecule type" value="Genomic_DNA"/>
</dbReference>
<feature type="binding site" evidence="1">
    <location>
        <position position="32"/>
    </location>
    <ligand>
        <name>Mg(2+)</name>
        <dbReference type="ChEBI" id="CHEBI:18420"/>
        <label>4</label>
    </ligand>
</feature>
<reference evidence="3 4" key="1">
    <citation type="submission" date="2016-10" db="EMBL/GenBank/DDBJ databases">
        <title>Actinomyces aegypiusis sp. nov., isolated from the Aegypius monachus in Qinghai Tibet Plateau China.</title>
        <authorList>
            <person name="Wang Y."/>
        </authorList>
    </citation>
    <scope>NUCLEOTIDE SEQUENCE [LARGE SCALE GENOMIC DNA]</scope>
    <source>
        <strain evidence="3 4">VUL4_3</strain>
    </source>
</reference>
<evidence type="ECO:0000259" key="2">
    <source>
        <dbReference type="Pfam" id="PF00586"/>
    </source>
</evidence>
<comment type="function">
    <text evidence="1">Catalyzes the ATP-dependent phosphorylation of thiamine-monophosphate (TMP) to form thiamine-pyrophosphate (TPP), the active form of vitamin B1.</text>
</comment>
<dbReference type="SUPFAM" id="SSF56042">
    <property type="entry name" value="PurM C-terminal domain-like"/>
    <property type="match status" value="1"/>
</dbReference>
<feature type="binding site" evidence="1">
    <location>
        <position position="323"/>
    </location>
    <ligand>
        <name>substrate</name>
    </ligand>
</feature>
<dbReference type="InterPro" id="IPR006283">
    <property type="entry name" value="ThiL-like"/>
</dbReference>
<feature type="domain" description="PurM-like N-terminal" evidence="2">
    <location>
        <begin position="30"/>
        <end position="141"/>
    </location>
</feature>
<organism evidence="3 4">
    <name type="scientific">Boudabousia tangfeifanii</name>
    <dbReference type="NCBI Taxonomy" id="1912795"/>
    <lineage>
        <taxon>Bacteria</taxon>
        <taxon>Bacillati</taxon>
        <taxon>Actinomycetota</taxon>
        <taxon>Actinomycetes</taxon>
        <taxon>Actinomycetales</taxon>
        <taxon>Actinomycetaceae</taxon>
        <taxon>Boudabousia</taxon>
    </lineage>
</organism>
<dbReference type="InterPro" id="IPR036921">
    <property type="entry name" value="PurM-like_N_sf"/>
</dbReference>
<dbReference type="InterPro" id="IPR036676">
    <property type="entry name" value="PurM-like_C_sf"/>
</dbReference>
<keyword evidence="1" id="KW-0808">Transferase</keyword>
<feature type="binding site" evidence="1">
    <location>
        <position position="224"/>
    </location>
    <ligand>
        <name>Mg(2+)</name>
        <dbReference type="ChEBI" id="CHEBI:18420"/>
        <label>3</label>
    </ligand>
</feature>
<comment type="catalytic activity">
    <reaction evidence="1">
        <text>thiamine phosphate + ATP = thiamine diphosphate + ADP</text>
        <dbReference type="Rhea" id="RHEA:15913"/>
        <dbReference type="ChEBI" id="CHEBI:30616"/>
        <dbReference type="ChEBI" id="CHEBI:37575"/>
        <dbReference type="ChEBI" id="CHEBI:58937"/>
        <dbReference type="ChEBI" id="CHEBI:456216"/>
        <dbReference type="EC" id="2.7.4.16"/>
    </reaction>
</comment>
<keyword evidence="1" id="KW-0067">ATP-binding</keyword>
<sequence length="331" mass="35187">MRLAELDENQLLQALSPYFRHNQETLVGVGDDCALIAAPDSQYVVSTDMIIGEQDFKADWSRPWQIGRRLAMQNLADIAAMGARPTALVLSLALPNELELDWLKSFYQGLDSAAKQVGAVIVGGDLSRFHTLILNATVMGSLDGTNACTRDGGEPGDLVAVAGHLGFSYAGLDLCRQGYAQDLSALPAALRPLAAQCRDIFKSAEPPLAQGPRAAKAGAKALIDTSDGLLVDLTRIAKASQVSIELSIQALDQAMAPLRPLADFLGKDAKEWVLYGGEDHALAGLFPPDATVPKGFQLWGKTLAGSPGTITLAGTKVASQNRWDHFGGTHE</sequence>
<dbReference type="Gene3D" id="3.90.650.10">
    <property type="entry name" value="PurM-like C-terminal domain"/>
    <property type="match status" value="1"/>
</dbReference>
<feature type="binding site" evidence="1">
    <location>
        <position position="107"/>
    </location>
    <ligand>
        <name>ATP</name>
        <dbReference type="ChEBI" id="CHEBI:30616"/>
    </ligand>
</feature>
<evidence type="ECO:0000313" key="4">
    <source>
        <dbReference type="Proteomes" id="UP000176288"/>
    </source>
</evidence>
<feature type="binding site" evidence="1">
    <location>
        <position position="77"/>
    </location>
    <ligand>
        <name>Mg(2+)</name>
        <dbReference type="ChEBI" id="CHEBI:18420"/>
        <label>2</label>
    </ligand>
</feature>
<dbReference type="GO" id="GO:0000287">
    <property type="term" value="F:magnesium ion binding"/>
    <property type="evidence" value="ECO:0007669"/>
    <property type="project" value="UniProtKB-UniRule"/>
</dbReference>
<feature type="binding site" evidence="1">
    <location>
        <position position="46"/>
    </location>
    <ligand>
        <name>Mg(2+)</name>
        <dbReference type="ChEBI" id="CHEBI:18420"/>
        <label>4</label>
    </ligand>
</feature>
<dbReference type="AlphaFoldDB" id="A0A1D9ML09"/>
<dbReference type="KEGG" id="avu:BK816_05575"/>
<feature type="binding site" evidence="1">
    <location>
        <position position="150"/>
    </location>
    <ligand>
        <name>ATP</name>
        <dbReference type="ChEBI" id="CHEBI:30616"/>
    </ligand>
</feature>
<dbReference type="PANTHER" id="PTHR30270:SF0">
    <property type="entry name" value="THIAMINE-MONOPHOSPHATE KINASE"/>
    <property type="match status" value="1"/>
</dbReference>
<dbReference type="InterPro" id="IPR016188">
    <property type="entry name" value="PurM-like_N"/>
</dbReference>
<keyword evidence="4" id="KW-1185">Reference proteome</keyword>
<dbReference type="GO" id="GO:0009229">
    <property type="term" value="P:thiamine diphosphate biosynthetic process"/>
    <property type="evidence" value="ECO:0007669"/>
    <property type="project" value="UniProtKB-UniRule"/>
</dbReference>
<feature type="binding site" evidence="1">
    <location>
        <position position="32"/>
    </location>
    <ligand>
        <name>Mg(2+)</name>
        <dbReference type="ChEBI" id="CHEBI:18420"/>
        <label>3</label>
    </ligand>
</feature>
<keyword evidence="1 3" id="KW-0418">Kinase</keyword>
<dbReference type="GO" id="GO:0009228">
    <property type="term" value="P:thiamine biosynthetic process"/>
    <property type="evidence" value="ECO:0007669"/>
    <property type="project" value="UniProtKB-KW"/>
</dbReference>
<accession>A0A1D9ML09</accession>
<dbReference type="EC" id="2.7.4.16" evidence="1"/>
<dbReference type="HAMAP" id="MF_02128">
    <property type="entry name" value="TMP_kinase"/>
    <property type="match status" value="1"/>
</dbReference>
<feature type="binding site" evidence="1">
    <location>
        <position position="227"/>
    </location>
    <ligand>
        <name>Mg(2+)</name>
        <dbReference type="ChEBI" id="CHEBI:18420"/>
        <label>5</label>
    </ligand>
</feature>
<gene>
    <name evidence="1" type="primary">thiL</name>
    <name evidence="3" type="ORF">BK816_05575</name>
</gene>
<feature type="binding site" evidence="1">
    <location>
        <position position="48"/>
    </location>
    <ligand>
        <name>Mg(2+)</name>
        <dbReference type="ChEBI" id="CHEBI:18420"/>
        <label>2</label>
    </ligand>
</feature>
<dbReference type="Pfam" id="PF00586">
    <property type="entry name" value="AIRS"/>
    <property type="match status" value="1"/>
</dbReference>
<keyword evidence="1" id="KW-0784">Thiamine biosynthesis</keyword>
<feature type="binding site" evidence="1">
    <location>
        <begin position="124"/>
        <end position="125"/>
    </location>
    <ligand>
        <name>ATP</name>
        <dbReference type="ChEBI" id="CHEBI:30616"/>
    </ligand>
</feature>
<dbReference type="PANTHER" id="PTHR30270">
    <property type="entry name" value="THIAMINE-MONOPHOSPHATE KINASE"/>
    <property type="match status" value="1"/>
</dbReference>
<feature type="binding site" evidence="1">
    <location>
        <position position="77"/>
    </location>
    <ligand>
        <name>Mg(2+)</name>
        <dbReference type="ChEBI" id="CHEBI:18420"/>
        <label>3</label>
    </ligand>
</feature>
<dbReference type="UniPathway" id="UPA00060">
    <property type="reaction ID" value="UER00142"/>
</dbReference>
<feature type="binding site" evidence="1">
    <location>
        <position position="77"/>
    </location>
    <ligand>
        <name>Mg(2+)</name>
        <dbReference type="ChEBI" id="CHEBI:18420"/>
        <label>4</label>
    </ligand>
</feature>
<feature type="binding site" evidence="1">
    <location>
        <position position="48"/>
    </location>
    <ligand>
        <name>Mg(2+)</name>
        <dbReference type="ChEBI" id="CHEBI:18420"/>
        <label>1</label>
    </ligand>
</feature>
<feature type="binding site" evidence="1">
    <location>
        <position position="55"/>
    </location>
    <ligand>
        <name>substrate</name>
    </ligand>
</feature>
<dbReference type="RefSeq" id="WP_071164295.1">
    <property type="nucleotide sequence ID" value="NZ_CP017812.1"/>
</dbReference>
<dbReference type="GO" id="GO:0005524">
    <property type="term" value="F:ATP binding"/>
    <property type="evidence" value="ECO:0007669"/>
    <property type="project" value="UniProtKB-UniRule"/>
</dbReference>
<evidence type="ECO:0000313" key="3">
    <source>
        <dbReference type="EMBL" id="AOZ72830.1"/>
    </source>
</evidence>
<protein>
    <recommendedName>
        <fullName evidence="1">Thiamine-monophosphate kinase</fullName>
        <shortName evidence="1">TMP kinase</shortName>
        <shortName evidence="1">Thiamine-phosphate kinase</shortName>
        <ecNumber evidence="1">2.7.4.16</ecNumber>
    </recommendedName>
</protein>
<dbReference type="CDD" id="cd02194">
    <property type="entry name" value="ThiL"/>
    <property type="match status" value="1"/>
</dbReference>
<comment type="miscellaneous">
    <text evidence="1">Reaction mechanism of ThiL seems to utilize a direct, inline transfer of the gamma-phosphate of ATP to TMP rather than a phosphorylated enzyme intermediate.</text>
</comment>
<comment type="pathway">
    <text evidence="1">Cofactor biosynthesis; thiamine diphosphate biosynthesis; thiamine diphosphate from thiamine phosphate: step 1/1.</text>
</comment>
<comment type="similarity">
    <text evidence="1">Belongs to the thiamine-monophosphate kinase family.</text>
</comment>
<keyword evidence="1" id="KW-0460">Magnesium</keyword>
<proteinExistence type="inferred from homology"/>
<keyword evidence="1" id="KW-0479">Metal-binding</keyword>
<feature type="binding site" evidence="1">
    <location>
        <position position="125"/>
    </location>
    <ligand>
        <name>Mg(2+)</name>
        <dbReference type="ChEBI" id="CHEBI:18420"/>
        <label>1</label>
    </ligand>
</feature>
<keyword evidence="1" id="KW-0547">Nucleotide-binding</keyword>
<dbReference type="GO" id="GO:0009030">
    <property type="term" value="F:thiamine-phosphate kinase activity"/>
    <property type="evidence" value="ECO:0007669"/>
    <property type="project" value="UniProtKB-UniRule"/>
</dbReference>
<dbReference type="STRING" id="1912795.BK816_05575"/>
<name>A0A1D9ML09_9ACTO</name>
<dbReference type="NCBIfam" id="NF004351">
    <property type="entry name" value="PRK05731.1-4"/>
    <property type="match status" value="1"/>
</dbReference>
<dbReference type="OrthoDB" id="9802811at2"/>
<dbReference type="NCBIfam" id="TIGR01379">
    <property type="entry name" value="thiL"/>
    <property type="match status" value="1"/>
</dbReference>
<dbReference type="Gene3D" id="3.30.1330.10">
    <property type="entry name" value="PurM-like, N-terminal domain"/>
    <property type="match status" value="1"/>
</dbReference>
<dbReference type="Proteomes" id="UP000176288">
    <property type="component" value="Chromosome"/>
</dbReference>
<evidence type="ECO:0000256" key="1">
    <source>
        <dbReference type="HAMAP-Rule" id="MF_02128"/>
    </source>
</evidence>
<dbReference type="PIRSF" id="PIRSF005303">
    <property type="entry name" value="Thiam_monoph_kin"/>
    <property type="match status" value="1"/>
</dbReference>
<feature type="binding site" evidence="1">
    <location>
        <position position="47"/>
    </location>
    <ligand>
        <name>Mg(2+)</name>
        <dbReference type="ChEBI" id="CHEBI:18420"/>
        <label>1</label>
    </ligand>
</feature>
<dbReference type="SUPFAM" id="SSF55326">
    <property type="entry name" value="PurM N-terminal domain-like"/>
    <property type="match status" value="1"/>
</dbReference>